<organism evidence="1 2">
    <name type="scientific">Aphis craccivora</name>
    <name type="common">Cowpea aphid</name>
    <dbReference type="NCBI Taxonomy" id="307492"/>
    <lineage>
        <taxon>Eukaryota</taxon>
        <taxon>Metazoa</taxon>
        <taxon>Ecdysozoa</taxon>
        <taxon>Arthropoda</taxon>
        <taxon>Hexapoda</taxon>
        <taxon>Insecta</taxon>
        <taxon>Pterygota</taxon>
        <taxon>Neoptera</taxon>
        <taxon>Paraneoptera</taxon>
        <taxon>Hemiptera</taxon>
        <taxon>Sternorrhyncha</taxon>
        <taxon>Aphidomorpha</taxon>
        <taxon>Aphidoidea</taxon>
        <taxon>Aphididae</taxon>
        <taxon>Aphidini</taxon>
        <taxon>Aphis</taxon>
        <taxon>Aphis</taxon>
    </lineage>
</organism>
<sequence>MGQLLSFRNLLEFYTPRVDSNNTTSELKLRKVKLSMFNVVPKTSLEAFLQCDSSCFPNINKLCIKNVMHAFLFRQRPLTERFQNISNQIYLVDFASGNKLLSHLMKYTEYLFKYYL</sequence>
<name>A0A6G0ZCT4_APHCR</name>
<protein>
    <submittedName>
        <fullName evidence="1">52 kDa repressor of the inhibitor of the protein kinase-like isoform X3</fullName>
    </submittedName>
</protein>
<keyword evidence="2" id="KW-1185">Reference proteome</keyword>
<gene>
    <name evidence="1" type="ORF">FWK35_00001810</name>
</gene>
<evidence type="ECO:0000313" key="1">
    <source>
        <dbReference type="EMBL" id="KAF0768498.1"/>
    </source>
</evidence>
<evidence type="ECO:0000313" key="2">
    <source>
        <dbReference type="Proteomes" id="UP000478052"/>
    </source>
</evidence>
<accession>A0A6G0ZCT4</accession>
<dbReference type="AlphaFoldDB" id="A0A6G0ZCT4"/>
<dbReference type="Proteomes" id="UP000478052">
    <property type="component" value="Unassembled WGS sequence"/>
</dbReference>
<dbReference type="EMBL" id="VUJU01000761">
    <property type="protein sequence ID" value="KAF0768498.1"/>
    <property type="molecule type" value="Genomic_DNA"/>
</dbReference>
<comment type="caution">
    <text evidence="1">The sequence shown here is derived from an EMBL/GenBank/DDBJ whole genome shotgun (WGS) entry which is preliminary data.</text>
</comment>
<proteinExistence type="predicted"/>
<reference evidence="1 2" key="1">
    <citation type="submission" date="2019-08" db="EMBL/GenBank/DDBJ databases">
        <title>Whole genome of Aphis craccivora.</title>
        <authorList>
            <person name="Voronova N.V."/>
            <person name="Shulinski R.S."/>
            <person name="Bandarenka Y.V."/>
            <person name="Zhorov D.G."/>
            <person name="Warner D."/>
        </authorList>
    </citation>
    <scope>NUCLEOTIDE SEQUENCE [LARGE SCALE GENOMIC DNA]</scope>
    <source>
        <strain evidence="1">180601</strain>
        <tissue evidence="1">Whole Body</tissue>
    </source>
</reference>